<name>A0A1Q8S3Q0_9PEZI</name>
<dbReference type="CDD" id="cd04657">
    <property type="entry name" value="Piwi_ago-like"/>
    <property type="match status" value="1"/>
</dbReference>
<dbReference type="Pfam" id="PF02170">
    <property type="entry name" value="PAZ"/>
    <property type="match status" value="1"/>
</dbReference>
<dbReference type="Pfam" id="PF02171">
    <property type="entry name" value="Piwi"/>
    <property type="match status" value="1"/>
</dbReference>
<organism evidence="4 5">
    <name type="scientific">Colletotrichum chlorophyti</name>
    <dbReference type="NCBI Taxonomy" id="708187"/>
    <lineage>
        <taxon>Eukaryota</taxon>
        <taxon>Fungi</taxon>
        <taxon>Dikarya</taxon>
        <taxon>Ascomycota</taxon>
        <taxon>Pezizomycotina</taxon>
        <taxon>Sordariomycetes</taxon>
        <taxon>Hypocreomycetidae</taxon>
        <taxon>Glomerellales</taxon>
        <taxon>Glomerellaceae</taxon>
        <taxon>Colletotrichum</taxon>
    </lineage>
</organism>
<evidence type="ECO:0000313" key="4">
    <source>
        <dbReference type="EMBL" id="OLN96063.1"/>
    </source>
</evidence>
<evidence type="ECO:0000259" key="2">
    <source>
        <dbReference type="PROSITE" id="PS50821"/>
    </source>
</evidence>
<dbReference type="GO" id="GO:0003723">
    <property type="term" value="F:RNA binding"/>
    <property type="evidence" value="ECO:0007669"/>
    <property type="project" value="InterPro"/>
</dbReference>
<evidence type="ECO:0000256" key="1">
    <source>
        <dbReference type="SAM" id="MobiDB-lite"/>
    </source>
</evidence>
<feature type="domain" description="Piwi" evidence="3">
    <location>
        <begin position="630"/>
        <end position="937"/>
    </location>
</feature>
<dbReference type="CDD" id="cd02846">
    <property type="entry name" value="PAZ_argonaute_like"/>
    <property type="match status" value="1"/>
</dbReference>
<dbReference type="InterPro" id="IPR032474">
    <property type="entry name" value="Argonaute_N"/>
</dbReference>
<dbReference type="SMART" id="SM01163">
    <property type="entry name" value="DUF1785"/>
    <property type="match status" value="1"/>
</dbReference>
<dbReference type="SMART" id="SM00950">
    <property type="entry name" value="Piwi"/>
    <property type="match status" value="1"/>
</dbReference>
<dbReference type="PANTHER" id="PTHR22891">
    <property type="entry name" value="EUKARYOTIC TRANSLATION INITIATION FACTOR 2C"/>
    <property type="match status" value="1"/>
</dbReference>
<protein>
    <submittedName>
        <fullName evidence="4">Protein argonaute</fullName>
    </submittedName>
</protein>
<gene>
    <name evidence="4" type="ORF">CCHL11_03184</name>
</gene>
<dbReference type="InterPro" id="IPR012337">
    <property type="entry name" value="RNaseH-like_sf"/>
</dbReference>
<dbReference type="Pfam" id="PF16487">
    <property type="entry name" value="ArgoMid"/>
    <property type="match status" value="1"/>
</dbReference>
<feature type="domain" description="PAZ" evidence="2">
    <location>
        <begin position="356"/>
        <end position="458"/>
    </location>
</feature>
<dbReference type="AlphaFoldDB" id="A0A1Q8S3Q0"/>
<accession>A0A1Q8S3Q0</accession>
<dbReference type="Pfam" id="PF16486">
    <property type="entry name" value="ArgoN"/>
    <property type="match status" value="1"/>
</dbReference>
<dbReference type="PROSITE" id="PS50822">
    <property type="entry name" value="PIWI"/>
    <property type="match status" value="1"/>
</dbReference>
<dbReference type="InterPro" id="IPR036085">
    <property type="entry name" value="PAZ_dom_sf"/>
</dbReference>
<dbReference type="Pfam" id="PF08699">
    <property type="entry name" value="ArgoL1"/>
    <property type="match status" value="1"/>
</dbReference>
<dbReference type="OrthoDB" id="10252740at2759"/>
<dbReference type="InterPro" id="IPR014811">
    <property type="entry name" value="ArgoL1"/>
</dbReference>
<feature type="region of interest" description="Disordered" evidence="1">
    <location>
        <begin position="1"/>
        <end position="76"/>
    </location>
</feature>
<feature type="compositionally biased region" description="Polar residues" evidence="1">
    <location>
        <begin position="1"/>
        <end position="11"/>
    </location>
</feature>
<dbReference type="Gene3D" id="3.30.420.10">
    <property type="entry name" value="Ribonuclease H-like superfamily/Ribonuclease H"/>
    <property type="match status" value="1"/>
</dbReference>
<dbReference type="PROSITE" id="PS50821">
    <property type="entry name" value="PAZ"/>
    <property type="match status" value="1"/>
</dbReference>
<dbReference type="Pfam" id="PF16488">
    <property type="entry name" value="ArgoL2"/>
    <property type="match status" value="1"/>
</dbReference>
<evidence type="ECO:0000259" key="3">
    <source>
        <dbReference type="PROSITE" id="PS50822"/>
    </source>
</evidence>
<dbReference type="InterPro" id="IPR032472">
    <property type="entry name" value="ArgoL2"/>
</dbReference>
<evidence type="ECO:0000313" key="5">
    <source>
        <dbReference type="Proteomes" id="UP000186583"/>
    </source>
</evidence>
<dbReference type="InterPro" id="IPR036397">
    <property type="entry name" value="RNaseH_sf"/>
</dbReference>
<keyword evidence="5" id="KW-1185">Reference proteome</keyword>
<dbReference type="SUPFAM" id="SSF101690">
    <property type="entry name" value="PAZ domain"/>
    <property type="match status" value="1"/>
</dbReference>
<dbReference type="Proteomes" id="UP000186583">
    <property type="component" value="Unassembled WGS sequence"/>
</dbReference>
<dbReference type="InterPro" id="IPR045246">
    <property type="entry name" value="Piwi_ago-like"/>
</dbReference>
<dbReference type="SUPFAM" id="SSF53098">
    <property type="entry name" value="Ribonuclease H-like"/>
    <property type="match status" value="1"/>
</dbReference>
<dbReference type="InterPro" id="IPR032473">
    <property type="entry name" value="Argonaute_Mid_dom"/>
</dbReference>
<reference evidence="4 5" key="1">
    <citation type="submission" date="2016-11" db="EMBL/GenBank/DDBJ databases">
        <title>Draft Genome Assembly of Colletotrichum chlorophyti a pathogen of herbaceous plants.</title>
        <authorList>
            <person name="Gan P."/>
            <person name="Narusaka M."/>
            <person name="Tsushima A."/>
            <person name="Narusaka Y."/>
            <person name="Takano Y."/>
            <person name="Shirasu K."/>
        </authorList>
    </citation>
    <scope>NUCLEOTIDE SEQUENCE [LARGE SCALE GENOMIC DNA]</scope>
    <source>
        <strain evidence="4 5">NTL11</strain>
    </source>
</reference>
<proteinExistence type="predicted"/>
<dbReference type="STRING" id="708187.A0A1Q8S3Q0"/>
<dbReference type="InterPro" id="IPR003100">
    <property type="entry name" value="PAZ_dom"/>
</dbReference>
<dbReference type="InterPro" id="IPR003165">
    <property type="entry name" value="Piwi"/>
</dbReference>
<dbReference type="Gene3D" id="2.170.260.10">
    <property type="entry name" value="paz domain"/>
    <property type="match status" value="1"/>
</dbReference>
<dbReference type="Gene3D" id="3.40.50.2300">
    <property type="match status" value="1"/>
</dbReference>
<comment type="caution">
    <text evidence="4">The sequence shown here is derived from an EMBL/GenBank/DDBJ whole genome shotgun (WGS) entry which is preliminary data.</text>
</comment>
<dbReference type="EMBL" id="MPGH01000022">
    <property type="protein sequence ID" value="OLN96063.1"/>
    <property type="molecule type" value="Genomic_DNA"/>
</dbReference>
<sequence length="1000" mass="112088">MYSGRNIQQVRASAMNMDGSADGRSGSQGGSPGPASPGRLRSGSQSSSAQKQNPFGPGMGFDSAKPQGGPNKDYVNTRIDLPQESFLNAGETPFIRRPGFNTAGKPCNLEINQFRVKQWNEKTTIYQYDVTISPAPLKYNVVFKKVWEHPSVQAMLKRYKCLWLSDGRKLAWAPVAINRGEERLKVDLDEGKPVRPGSKPRDNSFFFVIRQTKTMNLVALEAYLTGKMDWDNSVLESMNFMDHLVRQFPSERLLSIKRNFYNERNKKSMPLGDCVEVVKGVYSSVRMNQSVTNNIGRGLGLNVDVANTAFWKGNVPLHIFVRDYLGTCNRAWKGKKPNEIAALLRPVPSKDKNGRPCLIMSDAFKHLRKLAKLRFSPRHRGKEYWDKVYTIKGFAFGQEFGPSGATADSLRFQNNGVDMSVTEYFQKTYGYKVMAGNWPLVETAKSGFFPMEVCVVKSMQRYPFKLDPDETSMMIKAAVTRPNQRKADILDAKNQLAWKDDPYLRQYGVVFEDQMAKTQGSVLEPPKIQYANNLTSPMFSGRWDLRGKKFLVGNRQPLRSWGILILENATKKEEAAAFAQMFKQTYTGHGGKVEKDAIVIDTERANNNVAEAIASAYARIKTATKSTPQLLFCILRFNNAGSYERLKKSADCRFGLLTQCVLARHVQKNQGQYHSNVAMKVNAKLGGITCRIPHPAGPGQNAPAFFKEVTMMIGVDVSHSSPGIDAPSMAAMTMSMDKDATFYSAAVDTNGYRVEMLSPLNARNFLARLLPAWHKRMNHAAPPPHIIYFRDGVSEGQYSQVLEHEVSTMKAWFGDRYPQAKVPKFTVIVATKRHHIRFFPQQGDKNGNPLPGTLLEKEVCHPFWWDFYLCSHVAIQGTARPVHYTVLIDEAKMSPNDLQKMIYGQCYQYARSTTPVSLHPAIYYADLACGRARAHENIATSQGFRSGPKAVELADEYGARGLSMFESDRPTEALQLLPLGGDGGGDAQAAEMFKNTMWYI</sequence>